<proteinExistence type="predicted"/>
<evidence type="ECO:0000313" key="2">
    <source>
        <dbReference type="Proteomes" id="UP000005446"/>
    </source>
</evidence>
<dbReference type="AlphaFoldDB" id="H0ELH3"/>
<keyword evidence="2" id="KW-1185">Reference proteome</keyword>
<dbReference type="InParanoid" id="H0ELH3"/>
<protein>
    <submittedName>
        <fullName evidence="1">Uncharacterized protein</fullName>
    </submittedName>
</protein>
<sequence>MTSRPCVYSIHFLLLIQQNPTSAICSSTGKIIVIFLINIMFHQHEQSKIIEIELVRVLI</sequence>
<name>H0ELH3_GLAL7</name>
<dbReference type="Proteomes" id="UP000005446">
    <property type="component" value="Unassembled WGS sequence"/>
</dbReference>
<dbReference type="HOGENOM" id="CLU_2960962_0_0_1"/>
<evidence type="ECO:0000313" key="1">
    <source>
        <dbReference type="EMBL" id="EHL00552.1"/>
    </source>
</evidence>
<gene>
    <name evidence="1" type="ORF">M7I_3437</name>
</gene>
<accession>H0ELH3</accession>
<reference evidence="1 2" key="1">
    <citation type="journal article" date="2012" name="Eukaryot. Cell">
        <title>Genome sequence of the fungus Glarea lozoyensis: the first genome sequence of a species from the Helotiaceae family.</title>
        <authorList>
            <person name="Youssar L."/>
            <person name="Gruening B.A."/>
            <person name="Erxleben A."/>
            <person name="Guenther S."/>
            <person name="Huettel W."/>
        </authorList>
    </citation>
    <scope>NUCLEOTIDE SEQUENCE [LARGE SCALE GENOMIC DNA]</scope>
    <source>
        <strain evidence="2">ATCC 74030 / MF5533</strain>
    </source>
</reference>
<comment type="caution">
    <text evidence="1">The sequence shown here is derived from an EMBL/GenBank/DDBJ whole genome shotgun (WGS) entry which is preliminary data.</text>
</comment>
<organism evidence="1 2">
    <name type="scientific">Glarea lozoyensis (strain ATCC 74030 / MF5533)</name>
    <dbReference type="NCBI Taxonomy" id="1104152"/>
    <lineage>
        <taxon>Eukaryota</taxon>
        <taxon>Fungi</taxon>
        <taxon>Dikarya</taxon>
        <taxon>Ascomycota</taxon>
        <taxon>Pezizomycotina</taxon>
        <taxon>Leotiomycetes</taxon>
        <taxon>Helotiales</taxon>
        <taxon>Helotiaceae</taxon>
        <taxon>Glarea</taxon>
    </lineage>
</organism>
<dbReference type="EMBL" id="AGUE01000078">
    <property type="protein sequence ID" value="EHL00552.1"/>
    <property type="molecule type" value="Genomic_DNA"/>
</dbReference>